<dbReference type="InterPro" id="IPR002347">
    <property type="entry name" value="SDR_fam"/>
</dbReference>
<dbReference type="EC" id="1.1.1.47" evidence="3"/>
<dbReference type="OrthoDB" id="9803333at2"/>
<dbReference type="InterPro" id="IPR020904">
    <property type="entry name" value="Sc_DH/Rdtase_CS"/>
</dbReference>
<dbReference type="CDD" id="cd05233">
    <property type="entry name" value="SDR_c"/>
    <property type="match status" value="1"/>
</dbReference>
<name>A0A5D4TWY8_9BACI</name>
<dbReference type="NCBIfam" id="NF005559">
    <property type="entry name" value="PRK07231.1"/>
    <property type="match status" value="1"/>
</dbReference>
<sequence>MRFQGKVSVITGGGGGIGRATALRFSKEGAAVVVADLDDASGEETVRLIHEKRGSALFVKTNVRESESIQSLVHTTVEHFGGFDILINNAGIGQSEVRSIDLDENEWDAVLDTNLKSIFLGMKYAVPELMKKDGVIVNVSSLLGLKGRKYVSAYNSAKGGVILLTQNAALEYGKDNIRVNAVAPGVIDTNIINGWKKDERKWSVISQSNALRRIGNAEEVASAILFLASEEASFITGATLSVDGGGLIF</sequence>
<proteinExistence type="inferred from homology"/>
<dbReference type="Pfam" id="PF13561">
    <property type="entry name" value="adh_short_C2"/>
    <property type="match status" value="1"/>
</dbReference>
<evidence type="ECO:0000313" key="4">
    <source>
        <dbReference type="Proteomes" id="UP000324269"/>
    </source>
</evidence>
<dbReference type="Proteomes" id="UP000324269">
    <property type="component" value="Unassembled WGS sequence"/>
</dbReference>
<comment type="caution">
    <text evidence="3">The sequence shown here is derived from an EMBL/GenBank/DDBJ whole genome shotgun (WGS) entry which is preliminary data.</text>
</comment>
<reference evidence="3 4" key="1">
    <citation type="submission" date="2019-08" db="EMBL/GenBank/DDBJ databases">
        <title>Bacillus genomes from the desert of Cuatro Cienegas, Coahuila.</title>
        <authorList>
            <person name="Olmedo-Alvarez G."/>
        </authorList>
    </citation>
    <scope>NUCLEOTIDE SEQUENCE [LARGE SCALE GENOMIC DNA]</scope>
    <source>
        <strain evidence="3 4">CH87b_3T</strain>
    </source>
</reference>
<evidence type="ECO:0000256" key="1">
    <source>
        <dbReference type="ARBA" id="ARBA00006484"/>
    </source>
</evidence>
<comment type="similarity">
    <text evidence="1">Belongs to the short-chain dehydrogenases/reductases (SDR) family.</text>
</comment>
<evidence type="ECO:0000313" key="3">
    <source>
        <dbReference type="EMBL" id="TYS84892.1"/>
    </source>
</evidence>
<protein>
    <submittedName>
        <fullName evidence="3">Glucose 1-dehydrogenase</fullName>
        <ecNumber evidence="3">1.1.1.47</ecNumber>
    </submittedName>
</protein>
<dbReference type="PANTHER" id="PTHR24321">
    <property type="entry name" value="DEHYDROGENASES, SHORT CHAIN"/>
    <property type="match status" value="1"/>
</dbReference>
<dbReference type="Gene3D" id="3.40.50.720">
    <property type="entry name" value="NAD(P)-binding Rossmann-like Domain"/>
    <property type="match status" value="1"/>
</dbReference>
<dbReference type="EMBL" id="VTEZ01000004">
    <property type="protein sequence ID" value="TYS84892.1"/>
    <property type="molecule type" value="Genomic_DNA"/>
</dbReference>
<dbReference type="SUPFAM" id="SSF51735">
    <property type="entry name" value="NAD(P)-binding Rossmann-fold domains"/>
    <property type="match status" value="1"/>
</dbReference>
<dbReference type="AlphaFoldDB" id="A0A5D4TWY8"/>
<dbReference type="FunFam" id="3.40.50.720:FF:000084">
    <property type="entry name" value="Short-chain dehydrogenase reductase"/>
    <property type="match status" value="1"/>
</dbReference>
<dbReference type="GO" id="GO:0047936">
    <property type="term" value="F:glucose 1-dehydrogenase [NAD(P)+] activity"/>
    <property type="evidence" value="ECO:0007669"/>
    <property type="project" value="UniProtKB-EC"/>
</dbReference>
<gene>
    <name evidence="3" type="ORF">FZC85_14010</name>
</gene>
<dbReference type="PANTHER" id="PTHR24321:SF8">
    <property type="entry name" value="ESTRADIOL 17-BETA-DEHYDROGENASE 8-RELATED"/>
    <property type="match status" value="1"/>
</dbReference>
<keyword evidence="2 3" id="KW-0560">Oxidoreductase</keyword>
<dbReference type="InterPro" id="IPR036291">
    <property type="entry name" value="NAD(P)-bd_dom_sf"/>
</dbReference>
<dbReference type="RefSeq" id="WP_148969313.1">
    <property type="nucleotide sequence ID" value="NZ_JBNIKW010000003.1"/>
</dbReference>
<accession>A0A5D4TWY8</accession>
<dbReference type="GO" id="GO:0008206">
    <property type="term" value="P:bile acid metabolic process"/>
    <property type="evidence" value="ECO:0007669"/>
    <property type="project" value="UniProtKB-ARBA"/>
</dbReference>
<evidence type="ECO:0000256" key="2">
    <source>
        <dbReference type="ARBA" id="ARBA00023002"/>
    </source>
</evidence>
<organism evidence="3 4">
    <name type="scientific">Rossellomorea aquimaris</name>
    <dbReference type="NCBI Taxonomy" id="189382"/>
    <lineage>
        <taxon>Bacteria</taxon>
        <taxon>Bacillati</taxon>
        <taxon>Bacillota</taxon>
        <taxon>Bacilli</taxon>
        <taxon>Bacillales</taxon>
        <taxon>Bacillaceae</taxon>
        <taxon>Rossellomorea</taxon>
    </lineage>
</organism>
<dbReference type="PRINTS" id="PR00081">
    <property type="entry name" value="GDHRDH"/>
</dbReference>
<dbReference type="PROSITE" id="PS00061">
    <property type="entry name" value="ADH_SHORT"/>
    <property type="match status" value="1"/>
</dbReference>
<dbReference type="PRINTS" id="PR00080">
    <property type="entry name" value="SDRFAMILY"/>
</dbReference>